<dbReference type="InterPro" id="IPR001623">
    <property type="entry name" value="DnaJ_domain"/>
</dbReference>
<feature type="compositionally biased region" description="Basic and acidic residues" evidence="1">
    <location>
        <begin position="130"/>
        <end position="144"/>
    </location>
</feature>
<dbReference type="PANTHER" id="PTHR44144">
    <property type="entry name" value="DNAJ HOMOLOG SUBFAMILY C MEMBER 9"/>
    <property type="match status" value="1"/>
</dbReference>
<evidence type="ECO:0000256" key="1">
    <source>
        <dbReference type="SAM" id="MobiDB-lite"/>
    </source>
</evidence>
<dbReference type="SUPFAM" id="SSF46565">
    <property type="entry name" value="Chaperone J-domain"/>
    <property type="match status" value="1"/>
</dbReference>
<feature type="compositionally biased region" description="Basic and acidic residues" evidence="1">
    <location>
        <begin position="221"/>
        <end position="259"/>
    </location>
</feature>
<feature type="compositionally biased region" description="Basic residues" evidence="1">
    <location>
        <begin position="577"/>
        <end position="590"/>
    </location>
</feature>
<reference evidence="3 4" key="1">
    <citation type="submission" date="2017-06" db="EMBL/GenBank/DDBJ databases">
        <title>Draft genome sequence of a variant of Elsinoe murrayae.</title>
        <authorList>
            <person name="Cheng Q."/>
        </authorList>
    </citation>
    <scope>NUCLEOTIDE SEQUENCE [LARGE SCALE GENOMIC DNA]</scope>
    <source>
        <strain evidence="3 4">CQ-2017a</strain>
    </source>
</reference>
<accession>A0A2K1QYF1</accession>
<feature type="compositionally biased region" description="Basic and acidic residues" evidence="1">
    <location>
        <begin position="390"/>
        <end position="413"/>
    </location>
</feature>
<dbReference type="GO" id="GO:0031072">
    <property type="term" value="F:heat shock protein binding"/>
    <property type="evidence" value="ECO:0007669"/>
    <property type="project" value="TreeGrafter"/>
</dbReference>
<dbReference type="InterPro" id="IPR036869">
    <property type="entry name" value="J_dom_sf"/>
</dbReference>
<dbReference type="EMBL" id="NKHZ01000025">
    <property type="protein sequence ID" value="PNS20057.1"/>
    <property type="molecule type" value="Genomic_DNA"/>
</dbReference>
<feature type="compositionally biased region" description="Basic and acidic residues" evidence="1">
    <location>
        <begin position="313"/>
        <end position="324"/>
    </location>
</feature>
<dbReference type="InParanoid" id="A0A2K1QYF1"/>
<keyword evidence="4" id="KW-1185">Reference proteome</keyword>
<dbReference type="SMART" id="SM00271">
    <property type="entry name" value="DnaJ"/>
    <property type="match status" value="1"/>
</dbReference>
<dbReference type="STRING" id="2082308.A0A2K1QYF1"/>
<dbReference type="GO" id="GO:0005634">
    <property type="term" value="C:nucleus"/>
    <property type="evidence" value="ECO:0007669"/>
    <property type="project" value="TreeGrafter"/>
</dbReference>
<sequence length="603" mass="69155">MSLDPVPDPYLALGLAKDATPQQIKATYRKLALRYHPDKVTDESLKASASDNFHKIQQAYEILGDDSKRAKYDASVRLAQLQREYQKEKEQSDRYRSTGPQQPLRAEVRTASYEVPTSPSRGAATYTTRGPERYADYRPARAYDSDYLEDGPASKTTGRKHAYVDVETKKSSKSEPEKKKKSREPEKTTRHERSKRSERERKHERESKKPYVVPYTTDSEPEMKDHVPKRYDSHRDTSKDYPRKERSSESEESADDNRRKVASKFAFAASYIGRASDAKLDDRRRNSSVRTAYDHVRADAPQEYVRRSSARSPMKDSSHRDAARSRQYSFDPNMYRSDPKSEFRADVFKDKDGRPALEKHNTAPADQFVDRDRRSRTTSSAKPTPPEVPTLKRHETDPTAYSRRPDRHDRPELARGTSALRHEVQHGMPTPPLSPRDAYGSKSSRKYIIEEDQARELSPGNKPRRTRSPSPPHEKERKSRTSSAKHGRAETYERPTLPRLRTGIDPTFTNRMYDSPVQSAVPKSGAHDYFGKQEDLLPYEVLRGSRRSARETALPEDTDYVLHTMSPKDAARERRGSRSSRPKPLSRSHTHAYGTYGRSIPAL</sequence>
<dbReference type="InterPro" id="IPR052594">
    <property type="entry name" value="J_domain-containing_protein"/>
</dbReference>
<dbReference type="AlphaFoldDB" id="A0A2K1QYF1"/>
<evidence type="ECO:0000259" key="2">
    <source>
        <dbReference type="PROSITE" id="PS50076"/>
    </source>
</evidence>
<dbReference type="InterPro" id="IPR018253">
    <property type="entry name" value="DnaJ_domain_CS"/>
</dbReference>
<dbReference type="PANTHER" id="PTHR44144:SF1">
    <property type="entry name" value="DNAJ HOMOLOG SUBFAMILY C MEMBER 9"/>
    <property type="match status" value="1"/>
</dbReference>
<feature type="compositionally biased region" description="Basic and acidic residues" evidence="1">
    <location>
        <begin position="84"/>
        <end position="96"/>
    </location>
</feature>
<name>A0A2K1QYF1_9PEZI</name>
<feature type="region of interest" description="Disordered" evidence="1">
    <location>
        <begin position="547"/>
        <end position="603"/>
    </location>
</feature>
<protein>
    <submittedName>
        <fullName evidence="3">Chaperone DnaJ</fullName>
    </submittedName>
</protein>
<dbReference type="PROSITE" id="PS00636">
    <property type="entry name" value="DNAJ_1"/>
    <property type="match status" value="1"/>
</dbReference>
<feature type="compositionally biased region" description="Basic and acidic residues" evidence="1">
    <location>
        <begin position="337"/>
        <end position="361"/>
    </location>
</feature>
<feature type="compositionally biased region" description="Basic and acidic residues" evidence="1">
    <location>
        <begin position="292"/>
        <end position="306"/>
    </location>
</feature>
<feature type="region of interest" description="Disordered" evidence="1">
    <location>
        <begin position="84"/>
        <end position="259"/>
    </location>
</feature>
<proteinExistence type="predicted"/>
<dbReference type="Proteomes" id="UP000243797">
    <property type="component" value="Unassembled WGS sequence"/>
</dbReference>
<feature type="domain" description="J" evidence="2">
    <location>
        <begin position="8"/>
        <end position="76"/>
    </location>
</feature>
<dbReference type="Pfam" id="PF00226">
    <property type="entry name" value="DnaJ"/>
    <property type="match status" value="1"/>
</dbReference>
<comment type="caution">
    <text evidence="3">The sequence shown here is derived from an EMBL/GenBank/DDBJ whole genome shotgun (WGS) entry which is preliminary data.</text>
</comment>
<dbReference type="Gene3D" id="1.10.287.110">
    <property type="entry name" value="DnaJ domain"/>
    <property type="match status" value="1"/>
</dbReference>
<dbReference type="PRINTS" id="PR00625">
    <property type="entry name" value="JDOMAIN"/>
</dbReference>
<dbReference type="GO" id="GO:0005737">
    <property type="term" value="C:cytoplasm"/>
    <property type="evidence" value="ECO:0007669"/>
    <property type="project" value="TreeGrafter"/>
</dbReference>
<feature type="compositionally biased region" description="Polar residues" evidence="1">
    <location>
        <begin position="115"/>
        <end position="128"/>
    </location>
</feature>
<feature type="compositionally biased region" description="Basic and acidic residues" evidence="1">
    <location>
        <begin position="162"/>
        <end position="209"/>
    </location>
</feature>
<dbReference type="CDD" id="cd06257">
    <property type="entry name" value="DnaJ"/>
    <property type="match status" value="1"/>
</dbReference>
<organism evidence="3 4">
    <name type="scientific">Sphaceloma murrayae</name>
    <dbReference type="NCBI Taxonomy" id="2082308"/>
    <lineage>
        <taxon>Eukaryota</taxon>
        <taxon>Fungi</taxon>
        <taxon>Dikarya</taxon>
        <taxon>Ascomycota</taxon>
        <taxon>Pezizomycotina</taxon>
        <taxon>Dothideomycetes</taxon>
        <taxon>Dothideomycetidae</taxon>
        <taxon>Myriangiales</taxon>
        <taxon>Elsinoaceae</taxon>
        <taxon>Sphaceloma</taxon>
    </lineage>
</organism>
<feature type="region of interest" description="Disordered" evidence="1">
    <location>
        <begin position="272"/>
        <end position="528"/>
    </location>
</feature>
<dbReference type="OrthoDB" id="10250354at2759"/>
<evidence type="ECO:0000313" key="3">
    <source>
        <dbReference type="EMBL" id="PNS20057.1"/>
    </source>
</evidence>
<feature type="compositionally biased region" description="Basic and acidic residues" evidence="1">
    <location>
        <begin position="276"/>
        <end position="285"/>
    </location>
</feature>
<evidence type="ECO:0000313" key="4">
    <source>
        <dbReference type="Proteomes" id="UP000243797"/>
    </source>
</evidence>
<gene>
    <name evidence="3" type="ORF">CAC42_5507</name>
</gene>
<dbReference type="PROSITE" id="PS50076">
    <property type="entry name" value="DNAJ_2"/>
    <property type="match status" value="1"/>
</dbReference>
<feature type="compositionally biased region" description="Polar residues" evidence="1">
    <location>
        <begin position="507"/>
        <end position="518"/>
    </location>
</feature>